<accession>A0ABS2EIY1</accession>
<protein>
    <submittedName>
        <fullName evidence="1">Uncharacterized protein</fullName>
    </submittedName>
</protein>
<dbReference type="EMBL" id="JACJKH010000022">
    <property type="protein sequence ID" value="MBM6744995.1"/>
    <property type="molecule type" value="Genomic_DNA"/>
</dbReference>
<reference evidence="1 2" key="1">
    <citation type="journal article" date="2021" name="Sci. Rep.">
        <title>The distribution of antibiotic resistance genes in chicken gut microbiota commensals.</title>
        <authorList>
            <person name="Juricova H."/>
            <person name="Matiasovicova J."/>
            <person name="Kubasova T."/>
            <person name="Cejkova D."/>
            <person name="Rychlik I."/>
        </authorList>
    </citation>
    <scope>NUCLEOTIDE SEQUENCE [LARGE SCALE GENOMIC DNA]</scope>
    <source>
        <strain evidence="1 2">An770</strain>
    </source>
</reference>
<dbReference type="Proteomes" id="UP000775686">
    <property type="component" value="Unassembled WGS sequence"/>
</dbReference>
<comment type="caution">
    <text evidence="1">The sequence shown here is derived from an EMBL/GenBank/DDBJ whole genome shotgun (WGS) entry which is preliminary data.</text>
</comment>
<sequence>MVRFEIRQIRQHCEESLCAIHAQFTVADDLWHSGKKEEAENIWRAQIIFLASAFDFYMHELTKYGLCEIYEERWNRTEKYENIQLRMKDIEEALKSGEEIAAGFIEDVEQIVQAMEEEAETKSA</sequence>
<organism evidence="1 2">
    <name type="scientific">Drancourtella massiliensis</name>
    <dbReference type="NCBI Taxonomy" id="1632013"/>
    <lineage>
        <taxon>Bacteria</taxon>
        <taxon>Bacillati</taxon>
        <taxon>Bacillota</taxon>
        <taxon>Clostridia</taxon>
        <taxon>Eubacteriales</taxon>
        <taxon>Oscillospiraceae</taxon>
        <taxon>Drancourtella</taxon>
    </lineage>
</organism>
<gene>
    <name evidence="1" type="ORF">H6A32_11880</name>
</gene>
<name>A0ABS2EIY1_9FIRM</name>
<evidence type="ECO:0000313" key="2">
    <source>
        <dbReference type="Proteomes" id="UP000775686"/>
    </source>
</evidence>
<evidence type="ECO:0000313" key="1">
    <source>
        <dbReference type="EMBL" id="MBM6744995.1"/>
    </source>
</evidence>
<proteinExistence type="predicted"/>
<keyword evidence="2" id="KW-1185">Reference proteome</keyword>
<dbReference type="RefSeq" id="WP_204864433.1">
    <property type="nucleotide sequence ID" value="NZ_JACJKH010000022.1"/>
</dbReference>